<organism evidence="4 5">
    <name type="scientific">Eimeria acervulina</name>
    <name type="common">Coccidian parasite</name>
    <dbReference type="NCBI Taxonomy" id="5801"/>
    <lineage>
        <taxon>Eukaryota</taxon>
        <taxon>Sar</taxon>
        <taxon>Alveolata</taxon>
        <taxon>Apicomplexa</taxon>
        <taxon>Conoidasida</taxon>
        <taxon>Coccidia</taxon>
        <taxon>Eucoccidiorida</taxon>
        <taxon>Eimeriorina</taxon>
        <taxon>Eimeriidae</taxon>
        <taxon>Eimeria</taxon>
    </lineage>
</organism>
<evidence type="ECO:0000313" key="5">
    <source>
        <dbReference type="Proteomes" id="UP000018050"/>
    </source>
</evidence>
<dbReference type="PANTHER" id="PTHR11845">
    <property type="entry name" value="5'-DEOXYNUCLEOTIDASE HDDC2"/>
    <property type="match status" value="1"/>
</dbReference>
<name>U6GXD6_EIMAC</name>
<dbReference type="GeneID" id="25272658"/>
<dbReference type="OrthoDB" id="10254258at2759"/>
<sequence>MMAVVHDLAESIVGDITPLDPITPEEKAEKERNAIQSICNSLDSKRAQELIGLWEEYERGETPEAMLVKDADKLDMITQAFEYEKRHGVCLEEFFISTEKIFKTPAFKTLNENLRKSRSAFFSDNPKAQAKP</sequence>
<dbReference type="PANTHER" id="PTHR11845:SF13">
    <property type="entry name" value="5'-DEOXYNUCLEOTIDASE HDDC2"/>
    <property type="match status" value="1"/>
</dbReference>
<dbReference type="RefSeq" id="XP_013247018.1">
    <property type="nucleotide sequence ID" value="XM_013391564.1"/>
</dbReference>
<dbReference type="Pfam" id="PF13023">
    <property type="entry name" value="HD_3"/>
    <property type="match status" value="1"/>
</dbReference>
<keyword evidence="1" id="KW-0479">Metal-binding</keyword>
<dbReference type="GO" id="GO:0046872">
    <property type="term" value="F:metal ion binding"/>
    <property type="evidence" value="ECO:0007669"/>
    <property type="project" value="UniProtKB-KW"/>
</dbReference>
<evidence type="ECO:0000313" key="4">
    <source>
        <dbReference type="EMBL" id="CDI83918.1"/>
    </source>
</evidence>
<feature type="domain" description="HD" evidence="3">
    <location>
        <begin position="2"/>
        <end position="101"/>
    </location>
</feature>
<gene>
    <name evidence="4" type="ORF">EAH_00045880</name>
</gene>
<evidence type="ECO:0000256" key="1">
    <source>
        <dbReference type="ARBA" id="ARBA00022723"/>
    </source>
</evidence>
<reference evidence="4" key="2">
    <citation type="submission" date="2013-10" db="EMBL/GenBank/DDBJ databases">
        <authorList>
            <person name="Aslett M."/>
        </authorList>
    </citation>
    <scope>NUCLEOTIDE SEQUENCE [LARGE SCALE GENOMIC DNA]</scope>
    <source>
        <strain evidence="4">Houghton</strain>
    </source>
</reference>
<dbReference type="GO" id="GO:0002953">
    <property type="term" value="F:5'-deoxynucleotidase activity"/>
    <property type="evidence" value="ECO:0007669"/>
    <property type="project" value="InterPro"/>
</dbReference>
<evidence type="ECO:0000259" key="3">
    <source>
        <dbReference type="Pfam" id="PF13023"/>
    </source>
</evidence>
<dbReference type="VEuPathDB" id="ToxoDB:EAH_00045880"/>
<keyword evidence="2" id="KW-0378">Hydrolase</keyword>
<dbReference type="SUPFAM" id="SSF109604">
    <property type="entry name" value="HD-domain/PDEase-like"/>
    <property type="match status" value="1"/>
</dbReference>
<dbReference type="AlphaFoldDB" id="U6GXD6"/>
<proteinExistence type="predicted"/>
<keyword evidence="5" id="KW-1185">Reference proteome</keyword>
<dbReference type="InterPro" id="IPR039356">
    <property type="entry name" value="YfbR/HDDC2"/>
</dbReference>
<accession>U6GXD6</accession>
<dbReference type="GO" id="GO:0005737">
    <property type="term" value="C:cytoplasm"/>
    <property type="evidence" value="ECO:0007669"/>
    <property type="project" value="TreeGrafter"/>
</dbReference>
<dbReference type="Gene3D" id="1.10.3210.10">
    <property type="entry name" value="Hypothetical protein af1432"/>
    <property type="match status" value="1"/>
</dbReference>
<reference evidence="4" key="1">
    <citation type="submission" date="2013-10" db="EMBL/GenBank/DDBJ databases">
        <title>Genomic analysis of the causative agents of coccidiosis in chickens.</title>
        <authorList>
            <person name="Reid A.J."/>
            <person name="Blake D."/>
            <person name="Billington K."/>
            <person name="Browne H."/>
            <person name="Dunn M."/>
            <person name="Hung S."/>
            <person name="Kawahara F."/>
            <person name="Miranda-Saavedra D."/>
            <person name="Mourier T."/>
            <person name="Nagra H."/>
            <person name="Otto T.D."/>
            <person name="Rawlings N."/>
            <person name="Sanchez A."/>
            <person name="Sanders M."/>
            <person name="Subramaniam C."/>
            <person name="Tay Y."/>
            <person name="Dear P."/>
            <person name="Doerig C."/>
            <person name="Gruber A."/>
            <person name="Parkinson J."/>
            <person name="Shirley M."/>
            <person name="Wan K.L."/>
            <person name="Berriman M."/>
            <person name="Tomley F."/>
            <person name="Pain A."/>
        </authorList>
    </citation>
    <scope>NUCLEOTIDE SEQUENCE [LARGE SCALE GENOMIC DNA]</scope>
    <source>
        <strain evidence="4">Houghton</strain>
    </source>
</reference>
<dbReference type="OMA" id="NDYENNA"/>
<protein>
    <submittedName>
        <fullName evidence="4">HD domain-containing protein, putative</fullName>
    </submittedName>
</protein>
<dbReference type="InterPro" id="IPR006674">
    <property type="entry name" value="HD_domain"/>
</dbReference>
<dbReference type="EMBL" id="HG673532">
    <property type="protein sequence ID" value="CDI83918.1"/>
    <property type="molecule type" value="Genomic_DNA"/>
</dbReference>
<dbReference type="Proteomes" id="UP000018050">
    <property type="component" value="Unassembled WGS sequence"/>
</dbReference>
<evidence type="ECO:0000256" key="2">
    <source>
        <dbReference type="ARBA" id="ARBA00022801"/>
    </source>
</evidence>